<keyword evidence="1" id="KW-0175">Coiled coil</keyword>
<protein>
    <submittedName>
        <fullName evidence="2">Uncharacterized protein</fullName>
    </submittedName>
</protein>
<reference evidence="2 3" key="1">
    <citation type="submission" date="2024-02" db="EMBL/GenBank/DDBJ databases">
        <authorList>
            <person name="Chen Y."/>
            <person name="Shah S."/>
            <person name="Dougan E. K."/>
            <person name="Thang M."/>
            <person name="Chan C."/>
        </authorList>
    </citation>
    <scope>NUCLEOTIDE SEQUENCE [LARGE SCALE GENOMIC DNA]</scope>
</reference>
<organism evidence="2 3">
    <name type="scientific">Durusdinium trenchii</name>
    <dbReference type="NCBI Taxonomy" id="1381693"/>
    <lineage>
        <taxon>Eukaryota</taxon>
        <taxon>Sar</taxon>
        <taxon>Alveolata</taxon>
        <taxon>Dinophyceae</taxon>
        <taxon>Suessiales</taxon>
        <taxon>Symbiodiniaceae</taxon>
        <taxon>Durusdinium</taxon>
    </lineage>
</organism>
<proteinExistence type="predicted"/>
<gene>
    <name evidence="2" type="ORF">CCMP2556_LOCUS443</name>
</gene>
<comment type="caution">
    <text evidence="2">The sequence shown here is derived from an EMBL/GenBank/DDBJ whole genome shotgun (WGS) entry which is preliminary data.</text>
</comment>
<accession>A0ABP0H7R0</accession>
<dbReference type="EMBL" id="CAXAMN010000081">
    <property type="protein sequence ID" value="CAK8986245.1"/>
    <property type="molecule type" value="Genomic_DNA"/>
</dbReference>
<sequence>MVNVLWGVPAMTMDGPRTAAEVVARFCHAMGLEDSPEASQHIDVYRVVPVNDQLSEFAEKEKLLVHLPASPFDCAAIEELHQHLEEMEIRNERCRESISALVEALRHEAPTDLHAAPSEEEMQHLRQENSTLRLKLEQAYVANRDSYRELNFLREVTPRHPVRQVPMGPASLSGWDGHVGSSISPVSMPCPMSTAPAVQIPAACLHGPQPGSNPVTPRVPQLRQLPPRLQMSAVSPRDCIAAPSGPSIARMAQNAFTAPASVERIREPLNMAAMEVQPQPFMNVSVTSAAGRCTPTNKVTLHSASRCSCKVTKVTPLRMNGPR</sequence>
<evidence type="ECO:0000313" key="3">
    <source>
        <dbReference type="Proteomes" id="UP001642484"/>
    </source>
</evidence>
<dbReference type="Proteomes" id="UP001642484">
    <property type="component" value="Unassembled WGS sequence"/>
</dbReference>
<feature type="coiled-coil region" evidence="1">
    <location>
        <begin position="77"/>
        <end position="104"/>
    </location>
</feature>
<evidence type="ECO:0000256" key="1">
    <source>
        <dbReference type="SAM" id="Coils"/>
    </source>
</evidence>
<keyword evidence="3" id="KW-1185">Reference proteome</keyword>
<name>A0ABP0H7R0_9DINO</name>
<evidence type="ECO:0000313" key="2">
    <source>
        <dbReference type="EMBL" id="CAK8986245.1"/>
    </source>
</evidence>